<keyword evidence="2" id="KW-1185">Reference proteome</keyword>
<organism evidence="1 2">
    <name type="scientific">Holothuria leucospilota</name>
    <name type="common">Black long sea cucumber</name>
    <name type="synonym">Mertensiothuria leucospilota</name>
    <dbReference type="NCBI Taxonomy" id="206669"/>
    <lineage>
        <taxon>Eukaryota</taxon>
        <taxon>Metazoa</taxon>
        <taxon>Echinodermata</taxon>
        <taxon>Eleutherozoa</taxon>
        <taxon>Echinozoa</taxon>
        <taxon>Holothuroidea</taxon>
        <taxon>Aspidochirotacea</taxon>
        <taxon>Aspidochirotida</taxon>
        <taxon>Holothuriidae</taxon>
        <taxon>Holothuria</taxon>
    </lineage>
</organism>
<dbReference type="AlphaFoldDB" id="A0A9Q1CQJ1"/>
<proteinExistence type="predicted"/>
<reference evidence="1" key="1">
    <citation type="submission" date="2021-10" db="EMBL/GenBank/DDBJ databases">
        <title>Tropical sea cucumber genome reveals ecological adaptation and Cuvierian tubules defense mechanism.</title>
        <authorList>
            <person name="Chen T."/>
        </authorList>
    </citation>
    <scope>NUCLEOTIDE SEQUENCE</scope>
    <source>
        <strain evidence="1">Nanhai2018</strain>
        <tissue evidence="1">Muscle</tissue>
    </source>
</reference>
<comment type="caution">
    <text evidence="1">The sequence shown here is derived from an EMBL/GenBank/DDBJ whole genome shotgun (WGS) entry which is preliminary data.</text>
</comment>
<name>A0A9Q1CQJ1_HOLLE</name>
<evidence type="ECO:0000313" key="1">
    <source>
        <dbReference type="EMBL" id="KAJ8048980.1"/>
    </source>
</evidence>
<dbReference type="Proteomes" id="UP001152320">
    <property type="component" value="Chromosome 1"/>
</dbReference>
<protein>
    <submittedName>
        <fullName evidence="1">Uncharacterized protein</fullName>
    </submittedName>
</protein>
<dbReference type="OrthoDB" id="6111086at2759"/>
<accession>A0A9Q1CQJ1</accession>
<dbReference type="EMBL" id="JAIZAY010000001">
    <property type="protein sequence ID" value="KAJ8048980.1"/>
    <property type="molecule type" value="Genomic_DNA"/>
</dbReference>
<gene>
    <name evidence="1" type="ORF">HOLleu_01512</name>
</gene>
<evidence type="ECO:0000313" key="2">
    <source>
        <dbReference type="Proteomes" id="UP001152320"/>
    </source>
</evidence>
<sequence length="139" mass="16560">MFCQKKKGVLEKVRLAMQNEEIKISEEDSVNQIFTMLDKWYKKDDLSVVCEAWCSFKNLTKKDTDTMNQFLNEYEKKVKALKKEGVAIYLDSLITEIYCSSYKGNRLPIVVYTDKSLHRTFTLRSRPMLHHWRVEDEQH</sequence>